<proteinExistence type="predicted"/>
<dbReference type="Proteomes" id="UP000492821">
    <property type="component" value="Unassembled WGS sequence"/>
</dbReference>
<feature type="transmembrane region" description="Helical" evidence="1">
    <location>
        <begin position="200"/>
        <end position="218"/>
    </location>
</feature>
<evidence type="ECO:0000256" key="1">
    <source>
        <dbReference type="SAM" id="Phobius"/>
    </source>
</evidence>
<sequence>MESYQNVKFARGGPLWFGPTNPLKCASVAFGGIVATICYWSTPLQSLFRYFLVCRRKVLSIFTTIAIQLFVVSISIAVSIGYFFEYRPINEAPEKLQLLKNLSVWQYETGVEENFCFANIKRPNVAIFCVVIVLLINTGFAVLIFTSWRIYAFLRSSETHMSAKTKGTLLPAFAAVLIIVIIGLAYFMESYDGGAYVFLFYPYCLNSFINPLITICCVHRYRQTTARILYGKKVMHSSECATITRRNTLVKSGQEALSSIKRSSLPVTNNKM</sequence>
<dbReference type="Gene3D" id="1.20.1070.10">
    <property type="entry name" value="Rhodopsin 7-helix transmembrane proteins"/>
    <property type="match status" value="1"/>
</dbReference>
<feature type="transmembrane region" description="Helical" evidence="1">
    <location>
        <begin position="61"/>
        <end position="84"/>
    </location>
</feature>
<evidence type="ECO:0000313" key="3">
    <source>
        <dbReference type="WBParaSite" id="Pan_g925.t1"/>
    </source>
</evidence>
<feature type="transmembrane region" description="Helical" evidence="1">
    <location>
        <begin position="125"/>
        <end position="148"/>
    </location>
</feature>
<dbReference type="AlphaFoldDB" id="A0A7E5A248"/>
<organism evidence="2 3">
    <name type="scientific">Panagrellus redivivus</name>
    <name type="common">Microworm</name>
    <dbReference type="NCBI Taxonomy" id="6233"/>
    <lineage>
        <taxon>Eukaryota</taxon>
        <taxon>Metazoa</taxon>
        <taxon>Ecdysozoa</taxon>
        <taxon>Nematoda</taxon>
        <taxon>Chromadorea</taxon>
        <taxon>Rhabditida</taxon>
        <taxon>Tylenchina</taxon>
        <taxon>Panagrolaimomorpha</taxon>
        <taxon>Panagrolaimoidea</taxon>
        <taxon>Panagrolaimidae</taxon>
        <taxon>Panagrellus</taxon>
    </lineage>
</organism>
<feature type="transmembrane region" description="Helical" evidence="1">
    <location>
        <begin position="169"/>
        <end position="188"/>
    </location>
</feature>
<keyword evidence="2" id="KW-1185">Reference proteome</keyword>
<name>A0A7E5A248_PANRE</name>
<keyword evidence="1" id="KW-1133">Transmembrane helix</keyword>
<reference evidence="3" key="2">
    <citation type="submission" date="2020-10" db="UniProtKB">
        <authorList>
            <consortium name="WormBaseParasite"/>
        </authorList>
    </citation>
    <scope>IDENTIFICATION</scope>
</reference>
<dbReference type="SUPFAM" id="SSF81321">
    <property type="entry name" value="Family A G protein-coupled receptor-like"/>
    <property type="match status" value="1"/>
</dbReference>
<evidence type="ECO:0000313" key="2">
    <source>
        <dbReference type="Proteomes" id="UP000492821"/>
    </source>
</evidence>
<reference evidence="2" key="1">
    <citation type="journal article" date="2013" name="Genetics">
        <title>The draft genome and transcriptome of Panagrellus redivivus are shaped by the harsh demands of a free-living lifestyle.</title>
        <authorList>
            <person name="Srinivasan J."/>
            <person name="Dillman A.R."/>
            <person name="Macchietto M.G."/>
            <person name="Heikkinen L."/>
            <person name="Lakso M."/>
            <person name="Fracchia K.M."/>
            <person name="Antoshechkin I."/>
            <person name="Mortazavi A."/>
            <person name="Wong G."/>
            <person name="Sternberg P.W."/>
        </authorList>
    </citation>
    <scope>NUCLEOTIDE SEQUENCE [LARGE SCALE GENOMIC DNA]</scope>
    <source>
        <strain evidence="2">MT8872</strain>
    </source>
</reference>
<dbReference type="WBParaSite" id="Pan_g925.t1">
    <property type="protein sequence ID" value="Pan_g925.t1"/>
    <property type="gene ID" value="Pan_g925"/>
</dbReference>
<keyword evidence="1" id="KW-0472">Membrane</keyword>
<feature type="transmembrane region" description="Helical" evidence="1">
    <location>
        <begin position="20"/>
        <end position="40"/>
    </location>
</feature>
<accession>A0A7E5A248</accession>
<protein>
    <submittedName>
        <fullName evidence="3">G_PROTEIN_RECEP_F1_2 domain-containing protein</fullName>
    </submittedName>
</protein>
<keyword evidence="1" id="KW-0812">Transmembrane</keyword>